<comment type="similarity">
    <text evidence="2 6">Belongs to the acyl-CoA dehydrogenase family.</text>
</comment>
<sequence>MSDLVFAPCTLPDGAEALRGEVRAFLADELADYPARRRAESWSGYSKAFSRKVGAKGWIGMTWPRQYGGAERSALERYVVLEEMLAAGAPVGAHWIADRQSGPLLLRYGTDEQRRSIVPRIARGEVQFCIGMSEPDSGSDLASVRSRAARDGNGWRLEGRKVWTSGAHEAEYMIALFRTAAQGEDRHAGLSQFLVDMSVPGITVRPIIDLAGQHHFNEVLFDDVRLPADSLIGGEGQGWQQVTQELAYERSGPERFLSCMQLVNEMARMAGTRHDDAALAAVGRLVAHLSVLRQMSLSVAAMLDRGENPAVEAALVKDLGAILEQSVPEIAADVFDIEPMLDSAGDYVQVLAYLTQVVPSYSLRGGTREILRGIIARGLGLR</sequence>
<dbReference type="Proteomes" id="UP001595528">
    <property type="component" value="Unassembled WGS sequence"/>
</dbReference>
<dbReference type="InterPro" id="IPR037069">
    <property type="entry name" value="AcylCoA_DH/ox_N_sf"/>
</dbReference>
<dbReference type="InterPro" id="IPR013786">
    <property type="entry name" value="AcylCoA_DH/ox_N"/>
</dbReference>
<dbReference type="InterPro" id="IPR009100">
    <property type="entry name" value="AcylCoA_DH/oxidase_NM_dom_sf"/>
</dbReference>
<keyword evidence="4 6" id="KW-0274">FAD</keyword>
<comment type="caution">
    <text evidence="10">The sequence shown here is derived from an EMBL/GenBank/DDBJ whole genome shotgun (WGS) entry which is preliminary data.</text>
</comment>
<feature type="domain" description="Acyl-CoA dehydrogenase/oxidase C-terminal" evidence="7">
    <location>
        <begin position="236"/>
        <end position="379"/>
    </location>
</feature>
<dbReference type="EMBL" id="JBHRTR010000029">
    <property type="protein sequence ID" value="MFC3228986.1"/>
    <property type="molecule type" value="Genomic_DNA"/>
</dbReference>
<dbReference type="PANTHER" id="PTHR43292">
    <property type="entry name" value="ACYL-COA DEHYDROGENASE"/>
    <property type="match status" value="1"/>
</dbReference>
<dbReference type="PROSITE" id="PS00072">
    <property type="entry name" value="ACYL_COA_DH_1"/>
    <property type="match status" value="1"/>
</dbReference>
<dbReference type="RefSeq" id="WP_379902699.1">
    <property type="nucleotide sequence ID" value="NZ_JBHRTR010000029.1"/>
</dbReference>
<dbReference type="InterPro" id="IPR006091">
    <property type="entry name" value="Acyl-CoA_Oxase/DH_mid-dom"/>
</dbReference>
<dbReference type="InterPro" id="IPR006089">
    <property type="entry name" value="Acyl-CoA_DH_CS"/>
</dbReference>
<gene>
    <name evidence="10" type="ORF">ACFOGJ_17205</name>
</gene>
<dbReference type="Pfam" id="PF02771">
    <property type="entry name" value="Acyl-CoA_dh_N"/>
    <property type="match status" value="1"/>
</dbReference>
<accession>A0ABV7L2V8</accession>
<dbReference type="InterPro" id="IPR036250">
    <property type="entry name" value="AcylCo_DH-like_C"/>
</dbReference>
<dbReference type="InterPro" id="IPR052161">
    <property type="entry name" value="Mycobact_Acyl-CoA_DH"/>
</dbReference>
<evidence type="ECO:0000256" key="1">
    <source>
        <dbReference type="ARBA" id="ARBA00001974"/>
    </source>
</evidence>
<reference evidence="11" key="1">
    <citation type="journal article" date="2019" name="Int. J. Syst. Evol. Microbiol.">
        <title>The Global Catalogue of Microorganisms (GCM) 10K type strain sequencing project: providing services to taxonomists for standard genome sequencing and annotation.</title>
        <authorList>
            <consortium name="The Broad Institute Genomics Platform"/>
            <consortium name="The Broad Institute Genome Sequencing Center for Infectious Disease"/>
            <person name="Wu L."/>
            <person name="Ma J."/>
        </authorList>
    </citation>
    <scope>NUCLEOTIDE SEQUENCE [LARGE SCALE GENOMIC DNA]</scope>
    <source>
        <strain evidence="11">KCTC 42964</strain>
    </source>
</reference>
<evidence type="ECO:0000259" key="9">
    <source>
        <dbReference type="Pfam" id="PF02771"/>
    </source>
</evidence>
<dbReference type="SUPFAM" id="SSF47203">
    <property type="entry name" value="Acyl-CoA dehydrogenase C-terminal domain-like"/>
    <property type="match status" value="1"/>
</dbReference>
<evidence type="ECO:0000313" key="10">
    <source>
        <dbReference type="EMBL" id="MFC3228986.1"/>
    </source>
</evidence>
<dbReference type="InterPro" id="IPR046373">
    <property type="entry name" value="Acyl-CoA_Oxase/DH_mid-dom_sf"/>
</dbReference>
<dbReference type="Gene3D" id="1.20.140.10">
    <property type="entry name" value="Butyryl-CoA Dehydrogenase, subunit A, domain 3"/>
    <property type="match status" value="1"/>
</dbReference>
<dbReference type="Pfam" id="PF00441">
    <property type="entry name" value="Acyl-CoA_dh_1"/>
    <property type="match status" value="1"/>
</dbReference>
<keyword evidence="3 6" id="KW-0285">Flavoprotein</keyword>
<dbReference type="Gene3D" id="1.10.540.10">
    <property type="entry name" value="Acyl-CoA dehydrogenase/oxidase, N-terminal domain"/>
    <property type="match status" value="1"/>
</dbReference>
<evidence type="ECO:0000256" key="4">
    <source>
        <dbReference type="ARBA" id="ARBA00022827"/>
    </source>
</evidence>
<feature type="domain" description="Acyl-CoA dehydrogenase/oxidase N-terminal" evidence="9">
    <location>
        <begin position="15"/>
        <end position="125"/>
    </location>
</feature>
<feature type="domain" description="Acyl-CoA oxidase/dehydrogenase middle" evidence="8">
    <location>
        <begin position="129"/>
        <end position="224"/>
    </location>
</feature>
<keyword evidence="5 6" id="KW-0560">Oxidoreductase</keyword>
<dbReference type="InterPro" id="IPR009075">
    <property type="entry name" value="AcylCo_DH/oxidase_C"/>
</dbReference>
<dbReference type="Gene3D" id="2.40.110.10">
    <property type="entry name" value="Butyryl-CoA Dehydrogenase, subunit A, domain 2"/>
    <property type="match status" value="1"/>
</dbReference>
<protein>
    <submittedName>
        <fullName evidence="10">Acyl-CoA dehydrogenase family protein</fullName>
    </submittedName>
</protein>
<evidence type="ECO:0000256" key="3">
    <source>
        <dbReference type="ARBA" id="ARBA00022630"/>
    </source>
</evidence>
<dbReference type="Pfam" id="PF02770">
    <property type="entry name" value="Acyl-CoA_dh_M"/>
    <property type="match status" value="1"/>
</dbReference>
<evidence type="ECO:0000313" key="11">
    <source>
        <dbReference type="Proteomes" id="UP001595528"/>
    </source>
</evidence>
<dbReference type="PANTHER" id="PTHR43292:SF4">
    <property type="entry name" value="ACYL-COA DEHYDROGENASE FADE34"/>
    <property type="match status" value="1"/>
</dbReference>
<evidence type="ECO:0000256" key="2">
    <source>
        <dbReference type="ARBA" id="ARBA00009347"/>
    </source>
</evidence>
<evidence type="ECO:0000259" key="7">
    <source>
        <dbReference type="Pfam" id="PF00441"/>
    </source>
</evidence>
<evidence type="ECO:0000256" key="5">
    <source>
        <dbReference type="ARBA" id="ARBA00023002"/>
    </source>
</evidence>
<keyword evidence="11" id="KW-1185">Reference proteome</keyword>
<comment type="cofactor">
    <cofactor evidence="1 6">
        <name>FAD</name>
        <dbReference type="ChEBI" id="CHEBI:57692"/>
    </cofactor>
</comment>
<name>A0ABV7L2V8_9PROT</name>
<proteinExistence type="inferred from homology"/>
<evidence type="ECO:0000259" key="8">
    <source>
        <dbReference type="Pfam" id="PF02770"/>
    </source>
</evidence>
<dbReference type="SUPFAM" id="SSF56645">
    <property type="entry name" value="Acyl-CoA dehydrogenase NM domain-like"/>
    <property type="match status" value="1"/>
</dbReference>
<organism evidence="10 11">
    <name type="scientific">Marinibaculum pumilum</name>
    <dbReference type="NCBI Taxonomy" id="1766165"/>
    <lineage>
        <taxon>Bacteria</taxon>
        <taxon>Pseudomonadati</taxon>
        <taxon>Pseudomonadota</taxon>
        <taxon>Alphaproteobacteria</taxon>
        <taxon>Rhodospirillales</taxon>
        <taxon>Rhodospirillaceae</taxon>
        <taxon>Marinibaculum</taxon>
    </lineage>
</organism>
<evidence type="ECO:0000256" key="6">
    <source>
        <dbReference type="RuleBase" id="RU362125"/>
    </source>
</evidence>